<dbReference type="PANTHER" id="PTHR22946">
    <property type="entry name" value="DIENELACTONE HYDROLASE DOMAIN-CONTAINING PROTEIN-RELATED"/>
    <property type="match status" value="1"/>
</dbReference>
<dbReference type="GO" id="GO:0016787">
    <property type="term" value="F:hydrolase activity"/>
    <property type="evidence" value="ECO:0007669"/>
    <property type="project" value="UniProtKB-KW"/>
</dbReference>
<name>A0A5B0DXF5_9HYPH</name>
<dbReference type="PANTHER" id="PTHR22946:SF12">
    <property type="entry name" value="CONIDIAL PIGMENT BIOSYNTHESIS PROTEIN AYG1 (AFU_ORTHOLOGUE AFUA_2G17550)"/>
    <property type="match status" value="1"/>
</dbReference>
<sequence>MGLIFKQDFHDDFASWLFAYIRTGGPEIGEMLQVAKAVGDGDDGDYYECWSDLGDRLVQDAENSLRKGNRESARASLLKATCAFGTSYHPIFGEPVDQRLLAGFTRQMAAFEKAMSLSPVPASSLRIPFEGRTMPGWLIPAKDHASETRPLIIFTNGYDGQLTDMYFASAVAASERGYHCLIFDGPGQGEMLYEHGVRLRPDWEVVVSAVLDFAIELPNIDTARIAISGWSLGGYLSPRAASGDPRLAACIADPGQISIARSFSGFATKLGVPANQSGKLADVDDAILAKLAAFVETDRRLHWSFVQRGFWVHGVQDLRSYLKAVEPYTLEGRIDMIRCPTLLVAAENDPLAANTAALFEQLNCPSTLIQCTTAEGAGEHCEMRNRSLLNDRVLDWLDSVFSN</sequence>
<dbReference type="InterPro" id="IPR050261">
    <property type="entry name" value="FrsA_esterase"/>
</dbReference>
<proteinExistence type="inferred from homology"/>
<accession>A0A5B0DXF5</accession>
<dbReference type="InterPro" id="IPR000073">
    <property type="entry name" value="AB_hydrolase_1"/>
</dbReference>
<evidence type="ECO:0000313" key="3">
    <source>
        <dbReference type="EMBL" id="KAA0970565.1"/>
    </source>
</evidence>
<dbReference type="RefSeq" id="WP_149299655.1">
    <property type="nucleotide sequence ID" value="NZ_VTWH01000002.1"/>
</dbReference>
<keyword evidence="4" id="KW-1185">Reference proteome</keyword>
<organism evidence="3 4">
    <name type="scientific">Aureimonas fodinaquatilis</name>
    <dbReference type="NCBI Taxonomy" id="2565783"/>
    <lineage>
        <taxon>Bacteria</taxon>
        <taxon>Pseudomonadati</taxon>
        <taxon>Pseudomonadota</taxon>
        <taxon>Alphaproteobacteria</taxon>
        <taxon>Hyphomicrobiales</taxon>
        <taxon>Aurantimonadaceae</taxon>
        <taxon>Aureimonas</taxon>
    </lineage>
</organism>
<dbReference type="EMBL" id="VTWH01000002">
    <property type="protein sequence ID" value="KAA0970565.1"/>
    <property type="molecule type" value="Genomic_DNA"/>
</dbReference>
<protein>
    <submittedName>
        <fullName evidence="3">Alpha/beta fold hydrolase</fullName>
    </submittedName>
</protein>
<dbReference type="InterPro" id="IPR029058">
    <property type="entry name" value="AB_hydrolase_fold"/>
</dbReference>
<dbReference type="OrthoDB" id="217645at2"/>
<dbReference type="SUPFAM" id="SSF53474">
    <property type="entry name" value="alpha/beta-Hydrolases"/>
    <property type="match status" value="1"/>
</dbReference>
<evidence type="ECO:0000259" key="2">
    <source>
        <dbReference type="Pfam" id="PF12697"/>
    </source>
</evidence>
<dbReference type="Proteomes" id="UP000324738">
    <property type="component" value="Unassembled WGS sequence"/>
</dbReference>
<dbReference type="Pfam" id="PF12697">
    <property type="entry name" value="Abhydrolase_6"/>
    <property type="match status" value="1"/>
</dbReference>
<reference evidence="3 4" key="1">
    <citation type="submission" date="2019-08" db="EMBL/GenBank/DDBJ databases">
        <title>Aureimonas fodiniaquatilis sp. nov., isolated from a coal mine wastewater.</title>
        <authorList>
            <person name="Kim W."/>
        </authorList>
    </citation>
    <scope>NUCLEOTIDE SEQUENCE [LARGE SCALE GENOMIC DNA]</scope>
    <source>
        <strain evidence="3 4">CAU 1482</strain>
    </source>
</reference>
<dbReference type="Gene3D" id="3.40.50.1820">
    <property type="entry name" value="alpha/beta hydrolase"/>
    <property type="match status" value="1"/>
</dbReference>
<dbReference type="AlphaFoldDB" id="A0A5B0DXF5"/>
<keyword evidence="3" id="KW-0378">Hydrolase</keyword>
<feature type="domain" description="AB hydrolase-1" evidence="2">
    <location>
        <begin position="171"/>
        <end position="381"/>
    </location>
</feature>
<evidence type="ECO:0000256" key="1">
    <source>
        <dbReference type="ARBA" id="ARBA00038115"/>
    </source>
</evidence>
<comment type="similarity">
    <text evidence="1">Belongs to the AB hydrolase superfamily. FUS2 hydrolase family.</text>
</comment>
<evidence type="ECO:0000313" key="4">
    <source>
        <dbReference type="Proteomes" id="UP000324738"/>
    </source>
</evidence>
<gene>
    <name evidence="3" type="ORF">FPY71_08675</name>
</gene>
<dbReference type="Gene3D" id="1.20.1440.110">
    <property type="entry name" value="acylaminoacyl peptidase"/>
    <property type="match status" value="1"/>
</dbReference>
<comment type="caution">
    <text evidence="3">The sequence shown here is derived from an EMBL/GenBank/DDBJ whole genome shotgun (WGS) entry which is preliminary data.</text>
</comment>